<feature type="region of interest" description="Disordered" evidence="1">
    <location>
        <begin position="1"/>
        <end position="32"/>
    </location>
</feature>
<evidence type="ECO:0000256" key="1">
    <source>
        <dbReference type="SAM" id="MobiDB-lite"/>
    </source>
</evidence>
<proteinExistence type="predicted"/>
<accession>A0ABQ1N415</accession>
<gene>
    <name evidence="2" type="ORF">GCM10011400_46100</name>
</gene>
<dbReference type="EMBL" id="BMHL01000008">
    <property type="protein sequence ID" value="GGC53289.1"/>
    <property type="molecule type" value="Genomic_DNA"/>
</dbReference>
<sequence>MRRLGRETGRSGTQIPPFALHTSPETGVGRSKLRAKKNPNERFGFNPPKEEVEETAEVAELLQPMELII</sequence>
<evidence type="ECO:0000313" key="3">
    <source>
        <dbReference type="Proteomes" id="UP000602004"/>
    </source>
</evidence>
<comment type="caution">
    <text evidence="2">The sequence shown here is derived from an EMBL/GenBank/DDBJ whole genome shotgun (WGS) entry which is preliminary data.</text>
</comment>
<evidence type="ECO:0000313" key="2">
    <source>
        <dbReference type="EMBL" id="GGC53289.1"/>
    </source>
</evidence>
<reference evidence="3" key="1">
    <citation type="journal article" date="2019" name="Int. J. Syst. Evol. Microbiol.">
        <title>The Global Catalogue of Microorganisms (GCM) 10K type strain sequencing project: providing services to taxonomists for standard genome sequencing and annotation.</title>
        <authorList>
            <consortium name="The Broad Institute Genomics Platform"/>
            <consortium name="The Broad Institute Genome Sequencing Center for Infectious Disease"/>
            <person name="Wu L."/>
            <person name="Ma J."/>
        </authorList>
    </citation>
    <scope>NUCLEOTIDE SEQUENCE [LARGE SCALE GENOMIC DNA]</scope>
    <source>
        <strain evidence="3">CGMCC 1.15103</strain>
    </source>
</reference>
<name>A0ABQ1N415_9BURK</name>
<keyword evidence="3" id="KW-1185">Reference proteome</keyword>
<protein>
    <submittedName>
        <fullName evidence="2">Uncharacterized protein</fullName>
    </submittedName>
</protein>
<dbReference type="Proteomes" id="UP000602004">
    <property type="component" value="Unassembled WGS sequence"/>
</dbReference>
<organism evidence="2 3">
    <name type="scientific">Paraburkholderia caffeinilytica</name>
    <dbReference type="NCBI Taxonomy" id="1761016"/>
    <lineage>
        <taxon>Bacteria</taxon>
        <taxon>Pseudomonadati</taxon>
        <taxon>Pseudomonadota</taxon>
        <taxon>Betaproteobacteria</taxon>
        <taxon>Burkholderiales</taxon>
        <taxon>Burkholderiaceae</taxon>
        <taxon>Paraburkholderia</taxon>
    </lineage>
</organism>